<sequence>MSKGEKTYPQAPEKTLDSKMSSKMLEVTGFQTPRKTEHHKTQNHDR</sequence>
<name>A0ABQ0TIH2_9BACL</name>
<evidence type="ECO:0008006" key="4">
    <source>
        <dbReference type="Google" id="ProtNLM"/>
    </source>
</evidence>
<protein>
    <recommendedName>
        <fullName evidence="4">YpzG family protein</fullName>
    </recommendedName>
</protein>
<comment type="caution">
    <text evidence="2">The sequence shown here is derived from an EMBL/GenBank/DDBJ whole genome shotgun (WGS) entry which is preliminary data.</text>
</comment>
<organism evidence="2 3">
    <name type="scientific">Brevibacillus reuszeri</name>
    <dbReference type="NCBI Taxonomy" id="54915"/>
    <lineage>
        <taxon>Bacteria</taxon>
        <taxon>Bacillati</taxon>
        <taxon>Bacillota</taxon>
        <taxon>Bacilli</taxon>
        <taxon>Bacillales</taxon>
        <taxon>Paenibacillaceae</taxon>
        <taxon>Brevibacillus</taxon>
    </lineage>
</organism>
<evidence type="ECO:0000313" key="2">
    <source>
        <dbReference type="EMBL" id="GED67678.1"/>
    </source>
</evidence>
<accession>A0ABQ0TIH2</accession>
<proteinExistence type="predicted"/>
<evidence type="ECO:0000313" key="3">
    <source>
        <dbReference type="Proteomes" id="UP000319578"/>
    </source>
</evidence>
<keyword evidence="3" id="KW-1185">Reference proteome</keyword>
<dbReference type="Proteomes" id="UP000319578">
    <property type="component" value="Unassembled WGS sequence"/>
</dbReference>
<feature type="region of interest" description="Disordered" evidence="1">
    <location>
        <begin position="1"/>
        <end position="46"/>
    </location>
</feature>
<evidence type="ECO:0000256" key="1">
    <source>
        <dbReference type="SAM" id="MobiDB-lite"/>
    </source>
</evidence>
<reference evidence="2 3" key="1">
    <citation type="submission" date="2019-06" db="EMBL/GenBank/DDBJ databases">
        <title>Whole genome shotgun sequence of Brevibacillus reuszeri NBRC 15719.</title>
        <authorList>
            <person name="Hosoyama A."/>
            <person name="Uohara A."/>
            <person name="Ohji S."/>
            <person name="Ichikawa N."/>
        </authorList>
    </citation>
    <scope>NUCLEOTIDE SEQUENCE [LARGE SCALE GENOMIC DNA]</scope>
    <source>
        <strain evidence="2 3">NBRC 15719</strain>
    </source>
</reference>
<dbReference type="RefSeq" id="WP_162839504.1">
    <property type="nucleotide sequence ID" value="NZ_BJON01000006.1"/>
</dbReference>
<dbReference type="EMBL" id="BJON01000006">
    <property type="protein sequence ID" value="GED67678.1"/>
    <property type="molecule type" value="Genomic_DNA"/>
</dbReference>
<gene>
    <name evidence="2" type="ORF">BRE01_13800</name>
</gene>